<evidence type="ECO:0000313" key="3">
    <source>
        <dbReference type="EMBL" id="GAI24944.1"/>
    </source>
</evidence>
<gene>
    <name evidence="3" type="ORF">S06H3_31875</name>
</gene>
<dbReference type="NCBIfam" id="TIGR00229">
    <property type="entry name" value="sensory_box"/>
    <property type="match status" value="1"/>
</dbReference>
<dbReference type="Gene3D" id="3.30.450.20">
    <property type="entry name" value="PAS domain"/>
    <property type="match status" value="1"/>
</dbReference>
<dbReference type="InterPro" id="IPR003018">
    <property type="entry name" value="GAF"/>
</dbReference>
<evidence type="ECO:0008006" key="4">
    <source>
        <dbReference type="Google" id="ProtNLM"/>
    </source>
</evidence>
<dbReference type="AlphaFoldDB" id="X1P203"/>
<dbReference type="SUPFAM" id="SSF55785">
    <property type="entry name" value="PYP-like sensor domain (PAS domain)"/>
    <property type="match status" value="1"/>
</dbReference>
<feature type="domain" description="PAC" evidence="2">
    <location>
        <begin position="41"/>
        <end position="91"/>
    </location>
</feature>
<feature type="non-terminal residue" evidence="3">
    <location>
        <position position="273"/>
    </location>
</feature>
<comment type="caution">
    <text evidence="3">The sequence shown here is derived from an EMBL/GenBank/DDBJ whole genome shotgun (WGS) entry which is preliminary data.</text>
</comment>
<organism evidence="3">
    <name type="scientific">marine sediment metagenome</name>
    <dbReference type="NCBI Taxonomy" id="412755"/>
    <lineage>
        <taxon>unclassified sequences</taxon>
        <taxon>metagenomes</taxon>
        <taxon>ecological metagenomes</taxon>
    </lineage>
</organism>
<dbReference type="InterPro" id="IPR029016">
    <property type="entry name" value="GAF-like_dom_sf"/>
</dbReference>
<sequence length="273" mass="31678">MIGYSEKELLTRPFIEFIHPDHREWAMGIHIKRLKGEEVPLVYELKVVDKKGNTKWLENNGILIKWRNRPATLNFLRDITERKKAQEALKYRMEFERLITILSKRFIDPGDIDEKINEALKAIGQFAQVDRAYVFQLRDNSRTVDNTHEWCAEGIEPQIENLRGITLDDELPWFWGKIKAHETLHVPVVADLPPEAHLEKKHFERQGIQALVVVPMLSKSVLKGFLGFDSVRAQKTWAEDIITLLIISGENISLALDREHAEQRARLLSSTVE</sequence>
<evidence type="ECO:0000259" key="2">
    <source>
        <dbReference type="PROSITE" id="PS50113"/>
    </source>
</evidence>
<dbReference type="CDD" id="cd00130">
    <property type="entry name" value="PAS"/>
    <property type="match status" value="1"/>
</dbReference>
<dbReference type="PROSITE" id="PS50112">
    <property type="entry name" value="PAS"/>
    <property type="match status" value="1"/>
</dbReference>
<dbReference type="Pfam" id="PF01590">
    <property type="entry name" value="GAF"/>
    <property type="match status" value="1"/>
</dbReference>
<dbReference type="SMART" id="SM00065">
    <property type="entry name" value="GAF"/>
    <property type="match status" value="1"/>
</dbReference>
<dbReference type="InterPro" id="IPR035965">
    <property type="entry name" value="PAS-like_dom_sf"/>
</dbReference>
<dbReference type="PROSITE" id="PS50113">
    <property type="entry name" value="PAC"/>
    <property type="match status" value="1"/>
</dbReference>
<proteinExistence type="predicted"/>
<dbReference type="InterPro" id="IPR000700">
    <property type="entry name" value="PAS-assoc_C"/>
</dbReference>
<name>X1P203_9ZZZZ</name>
<dbReference type="EMBL" id="BARV01018901">
    <property type="protein sequence ID" value="GAI24944.1"/>
    <property type="molecule type" value="Genomic_DNA"/>
</dbReference>
<dbReference type="InterPro" id="IPR013655">
    <property type="entry name" value="PAS_fold_3"/>
</dbReference>
<evidence type="ECO:0000259" key="1">
    <source>
        <dbReference type="PROSITE" id="PS50112"/>
    </source>
</evidence>
<dbReference type="SUPFAM" id="SSF55781">
    <property type="entry name" value="GAF domain-like"/>
    <property type="match status" value="1"/>
</dbReference>
<feature type="domain" description="PAS" evidence="1">
    <location>
        <begin position="1"/>
        <end position="24"/>
    </location>
</feature>
<dbReference type="Gene3D" id="3.30.450.40">
    <property type="match status" value="1"/>
</dbReference>
<accession>X1P203</accession>
<dbReference type="Pfam" id="PF08447">
    <property type="entry name" value="PAS_3"/>
    <property type="match status" value="1"/>
</dbReference>
<dbReference type="InterPro" id="IPR000014">
    <property type="entry name" value="PAS"/>
</dbReference>
<protein>
    <recommendedName>
        <fullName evidence="4">PAC domain-containing protein</fullName>
    </recommendedName>
</protein>
<reference evidence="3" key="1">
    <citation type="journal article" date="2014" name="Front. Microbiol.">
        <title>High frequency of phylogenetically diverse reductive dehalogenase-homologous genes in deep subseafloor sedimentary metagenomes.</title>
        <authorList>
            <person name="Kawai M."/>
            <person name="Futagami T."/>
            <person name="Toyoda A."/>
            <person name="Takaki Y."/>
            <person name="Nishi S."/>
            <person name="Hori S."/>
            <person name="Arai W."/>
            <person name="Tsubouchi T."/>
            <person name="Morono Y."/>
            <person name="Uchiyama I."/>
            <person name="Ito T."/>
            <person name="Fujiyama A."/>
            <person name="Inagaki F."/>
            <person name="Takami H."/>
        </authorList>
    </citation>
    <scope>NUCLEOTIDE SEQUENCE</scope>
    <source>
        <strain evidence="3">Expedition CK06-06</strain>
    </source>
</reference>